<evidence type="ECO:0000313" key="2">
    <source>
        <dbReference type="Proteomes" id="UP000016960"/>
    </source>
</evidence>
<dbReference type="InParanoid" id="U5DI39"/>
<proteinExistence type="predicted"/>
<protein>
    <submittedName>
        <fullName evidence="1">Uncharacterized protein</fullName>
    </submittedName>
</protein>
<gene>
    <name evidence="1" type="ORF">KR51_00032110</name>
</gene>
<dbReference type="Proteomes" id="UP000016960">
    <property type="component" value="Unassembled WGS sequence"/>
</dbReference>
<keyword evidence="2" id="KW-1185">Reference proteome</keyword>
<dbReference type="EMBL" id="ASSJ01000079">
    <property type="protein sequence ID" value="ERN40269.1"/>
    <property type="molecule type" value="Genomic_DNA"/>
</dbReference>
<sequence length="48" mass="5147">MQVVYGRGKANNLAVDQSYNQVVPWVGGEFLCTSTVNSVIEDIIGNGC</sequence>
<evidence type="ECO:0000313" key="1">
    <source>
        <dbReference type="EMBL" id="ERN40269.1"/>
    </source>
</evidence>
<name>U5DI39_9CHRO</name>
<accession>U5DI39</accession>
<organism evidence="1 2">
    <name type="scientific">Rubidibacter lacunae KORDI 51-2</name>
    <dbReference type="NCBI Taxonomy" id="582515"/>
    <lineage>
        <taxon>Bacteria</taxon>
        <taxon>Bacillati</taxon>
        <taxon>Cyanobacteriota</taxon>
        <taxon>Cyanophyceae</taxon>
        <taxon>Oscillatoriophycideae</taxon>
        <taxon>Chroococcales</taxon>
        <taxon>Aphanothecaceae</taxon>
        <taxon>Rubidibacter</taxon>
    </lineage>
</organism>
<reference evidence="1 2" key="1">
    <citation type="submission" date="2013-05" db="EMBL/GenBank/DDBJ databases">
        <title>Draft genome sequence of Rubidibacter lacunae KORDI 51-2.</title>
        <authorList>
            <person name="Choi D.H."/>
            <person name="Noh J.H."/>
            <person name="Kwon K.-K."/>
            <person name="Lee J.-H."/>
            <person name="Ryu J.-Y."/>
        </authorList>
    </citation>
    <scope>NUCLEOTIDE SEQUENCE [LARGE SCALE GENOMIC DNA]</scope>
    <source>
        <strain evidence="1 2">KORDI 51-2</strain>
    </source>
</reference>
<dbReference type="AlphaFoldDB" id="U5DI39"/>
<comment type="caution">
    <text evidence="1">The sequence shown here is derived from an EMBL/GenBank/DDBJ whole genome shotgun (WGS) entry which is preliminary data.</text>
</comment>